<proteinExistence type="inferred from homology"/>
<evidence type="ECO:0000256" key="9">
    <source>
        <dbReference type="ARBA" id="ARBA00033075"/>
    </source>
</evidence>
<comment type="caution">
    <text evidence="11">The sequence shown here is derived from an EMBL/GenBank/DDBJ whole genome shotgun (WGS) entry which is preliminary data.</text>
</comment>
<dbReference type="EMBL" id="SUME01000009">
    <property type="protein sequence ID" value="TJZ52531.1"/>
    <property type="molecule type" value="Genomic_DNA"/>
</dbReference>
<dbReference type="InterPro" id="IPR001926">
    <property type="entry name" value="TrpB-like_PALP"/>
</dbReference>
<protein>
    <recommendedName>
        <fullName evidence="3">Cysteine synthase</fullName>
    </recommendedName>
    <alternativeName>
        <fullName evidence="8">O-acetylserine (thiol)-lyase</fullName>
    </alternativeName>
    <alternativeName>
        <fullName evidence="9">O-acetylserine sulfhydrylase</fullName>
    </alternativeName>
</protein>
<dbReference type="FunFam" id="3.40.50.1100:FF:000016">
    <property type="entry name" value="Cysteine synthase A"/>
    <property type="match status" value="1"/>
</dbReference>
<evidence type="ECO:0000256" key="8">
    <source>
        <dbReference type="ARBA" id="ARBA00030296"/>
    </source>
</evidence>
<evidence type="ECO:0000256" key="5">
    <source>
        <dbReference type="ARBA" id="ARBA00022679"/>
    </source>
</evidence>
<sequence length="340" mass="38078">MSSKRYILNKKRKNILTRNFIGNTPIRRCDYLSSIYNTNIFIKEEFHNPGMSSKDRPALFMIEDAIRKGKIKPGGTFVEASSGNTGYGLAMIAKEMGYAAKIFVSKSCSLEKIEMLKSVGAKVEICDNSNGLHDFYSTQFKAQSYAANNLNSYFTNQYYNSSNIKAHYRTTAPEIWEQMKGKVTHFIAGIGTGGTISGVGRFFKEKNRNIKIWGVEPVGSVLSHFLSHRTLPEEYITIEPIEGIGRTFIPGALDINYVDKIFQIGLLDSKSAAQEYKNITGFLVGFSSAAIIGTLKKHINDLAFRPTDYVVLLFPDHGSRYLSKLYSKNCIANEKSKIIC</sequence>
<dbReference type="InterPro" id="IPR036052">
    <property type="entry name" value="TrpB-like_PALP_sf"/>
</dbReference>
<keyword evidence="7" id="KW-0198">Cysteine biosynthesis</keyword>
<dbReference type="Proteomes" id="UP000306808">
    <property type="component" value="Unassembled WGS sequence"/>
</dbReference>
<dbReference type="GO" id="GO:0019344">
    <property type="term" value="P:cysteine biosynthetic process"/>
    <property type="evidence" value="ECO:0007669"/>
    <property type="project" value="UniProtKB-KW"/>
</dbReference>
<keyword evidence="12" id="KW-1185">Reference proteome</keyword>
<keyword evidence="5" id="KW-0808">Transferase</keyword>
<comment type="cofactor">
    <cofactor evidence="1">
        <name>pyridoxal 5'-phosphate</name>
        <dbReference type="ChEBI" id="CHEBI:597326"/>
    </cofactor>
</comment>
<keyword evidence="6" id="KW-0663">Pyridoxal phosphate</keyword>
<dbReference type="PANTHER" id="PTHR10314">
    <property type="entry name" value="CYSTATHIONINE BETA-SYNTHASE"/>
    <property type="match status" value="1"/>
</dbReference>
<dbReference type="SUPFAM" id="SSF53686">
    <property type="entry name" value="Tryptophan synthase beta subunit-like PLP-dependent enzymes"/>
    <property type="match status" value="1"/>
</dbReference>
<dbReference type="Pfam" id="PF00291">
    <property type="entry name" value="PALP"/>
    <property type="match status" value="1"/>
</dbReference>
<dbReference type="OrthoDB" id="9808024at2"/>
<evidence type="ECO:0000256" key="6">
    <source>
        <dbReference type="ARBA" id="ARBA00022898"/>
    </source>
</evidence>
<dbReference type="Gene3D" id="3.40.50.1100">
    <property type="match status" value="2"/>
</dbReference>
<keyword evidence="4" id="KW-0028">Amino-acid biosynthesis</keyword>
<evidence type="ECO:0000256" key="2">
    <source>
        <dbReference type="ARBA" id="ARBA00007103"/>
    </source>
</evidence>
<organism evidence="11 12">
    <name type="scientific">Sphingobacterium olei</name>
    <dbReference type="NCBI Taxonomy" id="2571155"/>
    <lineage>
        <taxon>Bacteria</taxon>
        <taxon>Pseudomonadati</taxon>
        <taxon>Bacteroidota</taxon>
        <taxon>Sphingobacteriia</taxon>
        <taxon>Sphingobacteriales</taxon>
        <taxon>Sphingobacteriaceae</taxon>
        <taxon>Sphingobacterium</taxon>
    </lineage>
</organism>
<reference evidence="11 12" key="1">
    <citation type="submission" date="2019-04" db="EMBL/GenBank/DDBJ databases">
        <title>Sphingobacterium olei sp. nov., isolated from oil-contaminated soil.</title>
        <authorList>
            <person name="Liu B."/>
        </authorList>
    </citation>
    <scope>NUCLEOTIDE SEQUENCE [LARGE SCALE GENOMIC DNA]</scope>
    <source>
        <strain evidence="11 12">HAL-9</strain>
    </source>
</reference>
<evidence type="ECO:0000256" key="1">
    <source>
        <dbReference type="ARBA" id="ARBA00001933"/>
    </source>
</evidence>
<evidence type="ECO:0000259" key="10">
    <source>
        <dbReference type="Pfam" id="PF00291"/>
    </source>
</evidence>
<dbReference type="InterPro" id="IPR050214">
    <property type="entry name" value="Cys_Synth/Cystath_Beta-Synth"/>
</dbReference>
<evidence type="ECO:0000256" key="7">
    <source>
        <dbReference type="ARBA" id="ARBA00023192"/>
    </source>
</evidence>
<accession>A0A4U0NEM8</accession>
<evidence type="ECO:0000313" key="11">
    <source>
        <dbReference type="EMBL" id="TJZ52531.1"/>
    </source>
</evidence>
<feature type="domain" description="Tryptophan synthase beta chain-like PALP" evidence="10">
    <location>
        <begin position="19"/>
        <end position="316"/>
    </location>
</feature>
<dbReference type="AlphaFoldDB" id="A0A4U0NEM8"/>
<evidence type="ECO:0000313" key="12">
    <source>
        <dbReference type="Proteomes" id="UP000306808"/>
    </source>
</evidence>
<name>A0A4U0NEM8_9SPHI</name>
<evidence type="ECO:0000256" key="3">
    <source>
        <dbReference type="ARBA" id="ARBA00019371"/>
    </source>
</evidence>
<gene>
    <name evidence="11" type="ORF">FAZ15_19275</name>
</gene>
<evidence type="ECO:0000256" key="4">
    <source>
        <dbReference type="ARBA" id="ARBA00022605"/>
    </source>
</evidence>
<dbReference type="GO" id="GO:0016740">
    <property type="term" value="F:transferase activity"/>
    <property type="evidence" value="ECO:0007669"/>
    <property type="project" value="UniProtKB-KW"/>
</dbReference>
<dbReference type="CDD" id="cd01561">
    <property type="entry name" value="CBS_like"/>
    <property type="match status" value="1"/>
</dbReference>
<comment type="similarity">
    <text evidence="2">Belongs to the cysteine synthase/cystathionine beta-synthase family.</text>
</comment>